<feature type="compositionally biased region" description="Polar residues" evidence="1">
    <location>
        <begin position="1"/>
        <end position="37"/>
    </location>
</feature>
<name>U9TXT3_RHIID</name>
<reference evidence="2" key="1">
    <citation type="submission" date="2013-07" db="EMBL/GenBank/DDBJ databases">
        <title>The genome of an arbuscular mycorrhizal fungus provides insights into the evolution of the oldest plant symbiosis.</title>
        <authorList>
            <consortium name="DOE Joint Genome Institute"/>
            <person name="Tisserant E."/>
            <person name="Malbreil M."/>
            <person name="Kuo A."/>
            <person name="Kohler A."/>
            <person name="Symeonidi A."/>
            <person name="Balestrini R."/>
            <person name="Charron P."/>
            <person name="Duensing N."/>
            <person name="Frei-dit-Frey N."/>
            <person name="Gianinazzi-Pearson V."/>
            <person name="Gilbert B."/>
            <person name="Handa Y."/>
            <person name="Hijri M."/>
            <person name="Kaul R."/>
            <person name="Kawaguchi M."/>
            <person name="Krajinski F."/>
            <person name="Lammers P."/>
            <person name="Lapierre D."/>
            <person name="Masclaux F.G."/>
            <person name="Murat C."/>
            <person name="Morin E."/>
            <person name="Ndikumana S."/>
            <person name="Pagni M."/>
            <person name="Petitpierre D."/>
            <person name="Requena N."/>
            <person name="Rosikiewicz P."/>
            <person name="Riley R."/>
            <person name="Saito K."/>
            <person name="San Clemente H."/>
            <person name="Shapiro H."/>
            <person name="van Tuinen D."/>
            <person name="Becard G."/>
            <person name="Bonfante P."/>
            <person name="Paszkowski U."/>
            <person name="Shachar-Hill Y."/>
            <person name="Young J.P."/>
            <person name="Sanders I.R."/>
            <person name="Henrissat B."/>
            <person name="Rensing S.A."/>
            <person name="Grigoriev I.V."/>
            <person name="Corradi N."/>
            <person name="Roux C."/>
            <person name="Martin F."/>
        </authorList>
    </citation>
    <scope>NUCLEOTIDE SEQUENCE</scope>
    <source>
        <strain evidence="2">DAOM 197198</strain>
    </source>
</reference>
<accession>U9TXT3</accession>
<gene>
    <name evidence="2" type="ORF">GLOINDRAFT_28641</name>
</gene>
<protein>
    <submittedName>
        <fullName evidence="2">Uncharacterized protein</fullName>
    </submittedName>
</protein>
<dbReference type="AlphaFoldDB" id="U9TXT3"/>
<sequence>MSCQNVEANNNLKINGTNSLSESNFTTSKSRIYNSENFPEPRNATEEELEAFHSKSYGFQIPFDVDDFEKSRNNISNIMSNLLRYMGI</sequence>
<organism evidence="2">
    <name type="scientific">Rhizophagus irregularis (strain DAOM 181602 / DAOM 197198 / MUCL 43194)</name>
    <name type="common">Arbuscular mycorrhizal fungus</name>
    <name type="synonym">Glomus intraradices</name>
    <dbReference type="NCBI Taxonomy" id="747089"/>
    <lineage>
        <taxon>Eukaryota</taxon>
        <taxon>Fungi</taxon>
        <taxon>Fungi incertae sedis</taxon>
        <taxon>Mucoromycota</taxon>
        <taxon>Glomeromycotina</taxon>
        <taxon>Glomeromycetes</taxon>
        <taxon>Glomerales</taxon>
        <taxon>Glomeraceae</taxon>
        <taxon>Rhizophagus</taxon>
    </lineage>
</organism>
<feature type="region of interest" description="Disordered" evidence="1">
    <location>
        <begin position="1"/>
        <end position="45"/>
    </location>
</feature>
<evidence type="ECO:0000256" key="1">
    <source>
        <dbReference type="SAM" id="MobiDB-lite"/>
    </source>
</evidence>
<evidence type="ECO:0000313" key="2">
    <source>
        <dbReference type="EMBL" id="ESA11128.1"/>
    </source>
</evidence>
<proteinExistence type="predicted"/>
<dbReference type="EMBL" id="KI286343">
    <property type="protein sequence ID" value="ESA11128.1"/>
    <property type="molecule type" value="Genomic_DNA"/>
</dbReference>
<dbReference type="HOGENOM" id="CLU_2470223_0_0_1"/>